<dbReference type="EMBL" id="JAMWBK010000001">
    <property type="protein sequence ID" value="KAJ8909124.1"/>
    <property type="molecule type" value="Genomic_DNA"/>
</dbReference>
<evidence type="ECO:0000256" key="1">
    <source>
        <dbReference type="SAM" id="MobiDB-lite"/>
    </source>
</evidence>
<dbReference type="SUPFAM" id="SSF143456">
    <property type="entry name" value="VC0467-like"/>
    <property type="match status" value="1"/>
</dbReference>
<feature type="region of interest" description="Disordered" evidence="1">
    <location>
        <begin position="216"/>
        <end position="244"/>
    </location>
</feature>
<comment type="caution">
    <text evidence="2">The sequence shown here is derived from an EMBL/GenBank/DDBJ whole genome shotgun (WGS) entry which is preliminary data.</text>
</comment>
<dbReference type="AlphaFoldDB" id="A0AAV8V2Q1"/>
<name>A0AAV8V2Q1_9RHOD</name>
<keyword evidence="3" id="KW-1185">Reference proteome</keyword>
<sequence length="387" mass="43074">MDGEVVRSLYRMLYRGAKRLDAAPASKALLRLPCTDRYDFSKSMWVDIPHLDSELDKDGQRKETADQLASRHLSSILGGGLLYRPQTSACKVLRQAFRHPVSQPEKLGVRIDTGFVAMRVMSTVLSVADSVLQKPPVEVLEVADSSTKNPIWCKTTGADLEVGSVLVAHPLVGGIFGRKLILLYDYEAERGASGLVINGPVTAEIALDNLLSTKPSKKDAETRPLDVYNGGPVMSRTERQGSTRKTPVRLNVLHTHGDLRGAQPVCPGLFVNFKREDAYDKYMQGELKAEDLMIIQGYAGWGPNQLEGELKQHTWFASKVEGVPLLIQDRLRRERENEEEKEQSGAGFVELSAMNDAEEMPWQKVLKGLGGEYAEMWRIPRLRESEG</sequence>
<evidence type="ECO:0000313" key="3">
    <source>
        <dbReference type="Proteomes" id="UP001157974"/>
    </source>
</evidence>
<dbReference type="Pfam" id="PF02622">
    <property type="entry name" value="DUF179"/>
    <property type="match status" value="1"/>
</dbReference>
<dbReference type="Gene3D" id="3.40.1740.10">
    <property type="entry name" value="VC0467-like"/>
    <property type="match status" value="1"/>
</dbReference>
<dbReference type="PANTHER" id="PTHR31984:SF17">
    <property type="entry name" value="TRANSCRIPTIONAL REGULATOR"/>
    <property type="match status" value="1"/>
</dbReference>
<proteinExistence type="predicted"/>
<evidence type="ECO:0000313" key="2">
    <source>
        <dbReference type="EMBL" id="KAJ8909124.1"/>
    </source>
</evidence>
<reference evidence="2 3" key="1">
    <citation type="journal article" date="2023" name="Nat. Commun.">
        <title>Origin of minicircular mitochondrial genomes in red algae.</title>
        <authorList>
            <person name="Lee Y."/>
            <person name="Cho C.H."/>
            <person name="Lee Y.M."/>
            <person name="Park S.I."/>
            <person name="Yang J.H."/>
            <person name="West J.A."/>
            <person name="Bhattacharya D."/>
            <person name="Yoon H.S."/>
        </authorList>
    </citation>
    <scope>NUCLEOTIDE SEQUENCE [LARGE SCALE GENOMIC DNA]</scope>
    <source>
        <strain evidence="2 3">CCMP1338</strain>
        <tissue evidence="2">Whole cell</tissue>
    </source>
</reference>
<gene>
    <name evidence="2" type="ORF">NDN08_005818</name>
</gene>
<accession>A0AAV8V2Q1</accession>
<dbReference type="Proteomes" id="UP001157974">
    <property type="component" value="Unassembled WGS sequence"/>
</dbReference>
<dbReference type="InterPro" id="IPR003774">
    <property type="entry name" value="AlgH-like"/>
</dbReference>
<dbReference type="PANTHER" id="PTHR31984">
    <property type="entry name" value="TRANSPORTER, PUTATIVE (DUF179)-RELATED"/>
    <property type="match status" value="1"/>
</dbReference>
<protein>
    <submittedName>
        <fullName evidence="2">Uncharacterized protein</fullName>
    </submittedName>
</protein>
<organism evidence="2 3">
    <name type="scientific">Rhodosorus marinus</name>
    <dbReference type="NCBI Taxonomy" id="101924"/>
    <lineage>
        <taxon>Eukaryota</taxon>
        <taxon>Rhodophyta</taxon>
        <taxon>Stylonematophyceae</taxon>
        <taxon>Stylonematales</taxon>
        <taxon>Stylonemataceae</taxon>
        <taxon>Rhodosorus</taxon>
    </lineage>
</organism>